<dbReference type="Proteomes" id="UP000194420">
    <property type="component" value="Unassembled WGS sequence"/>
</dbReference>
<evidence type="ECO:0000256" key="1">
    <source>
        <dbReference type="SAM" id="MobiDB-lite"/>
    </source>
</evidence>
<accession>A0A1Y6E857</accession>
<dbReference type="OrthoDB" id="163768at2"/>
<keyword evidence="4" id="KW-1185">Reference proteome</keyword>
<proteinExistence type="predicted"/>
<feature type="domain" description="SAF" evidence="2">
    <location>
        <begin position="44"/>
        <end position="108"/>
    </location>
</feature>
<dbReference type="Pfam" id="PF08666">
    <property type="entry name" value="SAF"/>
    <property type="match status" value="1"/>
</dbReference>
<dbReference type="InterPro" id="IPR031571">
    <property type="entry name" value="RcpC_dom"/>
</dbReference>
<dbReference type="Pfam" id="PF16976">
    <property type="entry name" value="RcpC"/>
    <property type="match status" value="1"/>
</dbReference>
<evidence type="ECO:0000313" key="4">
    <source>
        <dbReference type="Proteomes" id="UP000194420"/>
    </source>
</evidence>
<organism evidence="3 4">
    <name type="scientific">Altererythrobacter xiamenensis</name>
    <dbReference type="NCBI Taxonomy" id="1316679"/>
    <lineage>
        <taxon>Bacteria</taxon>
        <taxon>Pseudomonadati</taxon>
        <taxon>Pseudomonadota</taxon>
        <taxon>Alphaproteobacteria</taxon>
        <taxon>Sphingomonadales</taxon>
        <taxon>Erythrobacteraceae</taxon>
        <taxon>Altererythrobacter</taxon>
    </lineage>
</organism>
<name>A0A1Y6E857_9SPHN</name>
<dbReference type="CDD" id="cd11614">
    <property type="entry name" value="SAF_CpaB_FlgA_like"/>
    <property type="match status" value="1"/>
</dbReference>
<dbReference type="RefSeq" id="WP_086436172.1">
    <property type="nucleotide sequence ID" value="NZ_FXWG01000001.1"/>
</dbReference>
<evidence type="ECO:0000313" key="3">
    <source>
        <dbReference type="EMBL" id="SMQ58739.1"/>
    </source>
</evidence>
<reference evidence="4" key="1">
    <citation type="submission" date="2017-04" db="EMBL/GenBank/DDBJ databases">
        <authorList>
            <person name="Varghese N."/>
            <person name="Submissions S."/>
        </authorList>
    </citation>
    <scope>NUCLEOTIDE SEQUENCE [LARGE SCALE GENOMIC DNA]</scope>
</reference>
<gene>
    <name evidence="3" type="ORF">SAMN06297468_0186</name>
</gene>
<dbReference type="AlphaFoldDB" id="A0A1Y6E857"/>
<feature type="region of interest" description="Disordered" evidence="1">
    <location>
        <begin position="254"/>
        <end position="305"/>
    </location>
</feature>
<dbReference type="NCBIfam" id="TIGR03177">
    <property type="entry name" value="pilus_cpaB"/>
    <property type="match status" value="1"/>
</dbReference>
<protein>
    <submittedName>
        <fullName evidence="3">Pilus assembly protein CpaB</fullName>
    </submittedName>
</protein>
<dbReference type="SMART" id="SM00858">
    <property type="entry name" value="SAF"/>
    <property type="match status" value="1"/>
</dbReference>
<dbReference type="EMBL" id="FXWG01000001">
    <property type="protein sequence ID" value="SMQ58739.1"/>
    <property type="molecule type" value="Genomic_DNA"/>
</dbReference>
<sequence length="305" mass="31690">MRGRNLLIVGLAIFVGLIAVFLANNYFSGVEQRQAREAEANRMEQIVVATQDFQFGTQLATTNLRLANWPASSVPQGAFVSLEEATRGGRVALRPIAIGEPILASKVSGEGGRATLSSILPEELRAVSIPVSAIAGVGGFVRAGDVVDVMLTRQIPGDGANSTDKMTSVVLENVLVLAIDQVADENATEPQVGRTATVQTDMYGAQKLTLARQIGSLSLALRNVENQDVGGTQVVTPSDLAGSGLYIAARETRSAAPAPAPAPAAPRSAPASSGTSAPRRPSGPSMSIVRGTESTTYEVNRQGGV</sequence>
<evidence type="ECO:0000259" key="2">
    <source>
        <dbReference type="SMART" id="SM00858"/>
    </source>
</evidence>
<feature type="compositionally biased region" description="Low complexity" evidence="1">
    <location>
        <begin position="265"/>
        <end position="285"/>
    </location>
</feature>
<dbReference type="InterPro" id="IPR013974">
    <property type="entry name" value="SAF"/>
</dbReference>
<dbReference type="InterPro" id="IPR017592">
    <property type="entry name" value="Pilus_assmbl_Flp-typ_CpaB"/>
</dbReference>